<evidence type="ECO:0000313" key="1">
    <source>
        <dbReference type="EMBL" id="GIQ90435.1"/>
    </source>
</evidence>
<dbReference type="Proteomes" id="UP000265618">
    <property type="component" value="Unassembled WGS sequence"/>
</dbReference>
<sequence length="32" mass="3462">AGCHTMTEGIIMNMRSEDIAPDVVCEYMGLCA</sequence>
<dbReference type="AlphaFoldDB" id="A0A9K3GPZ6"/>
<name>A0A9K3GPZ6_9EUKA</name>
<dbReference type="EMBL" id="BDIP01006182">
    <property type="protein sequence ID" value="GIQ90435.1"/>
    <property type="molecule type" value="Genomic_DNA"/>
</dbReference>
<keyword evidence="2" id="KW-1185">Reference proteome</keyword>
<proteinExistence type="predicted"/>
<evidence type="ECO:0008006" key="3">
    <source>
        <dbReference type="Google" id="ProtNLM"/>
    </source>
</evidence>
<protein>
    <recommendedName>
        <fullName evidence="3">Saposin B-type domain-containing protein</fullName>
    </recommendedName>
</protein>
<comment type="caution">
    <text evidence="1">The sequence shown here is derived from an EMBL/GenBank/DDBJ whole genome shotgun (WGS) entry which is preliminary data.</text>
</comment>
<evidence type="ECO:0000313" key="2">
    <source>
        <dbReference type="Proteomes" id="UP000265618"/>
    </source>
</evidence>
<gene>
    <name evidence="1" type="ORF">KIPB_013231</name>
</gene>
<organism evidence="1 2">
    <name type="scientific">Kipferlia bialata</name>
    <dbReference type="NCBI Taxonomy" id="797122"/>
    <lineage>
        <taxon>Eukaryota</taxon>
        <taxon>Metamonada</taxon>
        <taxon>Carpediemonas-like organisms</taxon>
        <taxon>Kipferlia</taxon>
    </lineage>
</organism>
<reference evidence="1 2" key="1">
    <citation type="journal article" date="2018" name="PLoS ONE">
        <title>The draft genome of Kipferlia bialata reveals reductive genome evolution in fornicate parasites.</title>
        <authorList>
            <person name="Tanifuji G."/>
            <person name="Takabayashi S."/>
            <person name="Kume K."/>
            <person name="Takagi M."/>
            <person name="Nakayama T."/>
            <person name="Kamikawa R."/>
            <person name="Inagaki Y."/>
            <person name="Hashimoto T."/>
        </authorList>
    </citation>
    <scope>NUCLEOTIDE SEQUENCE [LARGE SCALE GENOMIC DNA]</scope>
    <source>
        <strain evidence="1">NY0173</strain>
    </source>
</reference>
<feature type="non-terminal residue" evidence="1">
    <location>
        <position position="1"/>
    </location>
</feature>
<accession>A0A9K3GPZ6</accession>